<protein>
    <recommendedName>
        <fullName evidence="5">RNA polymerase II degradation factor 1</fullName>
    </recommendedName>
</protein>
<feature type="region of interest" description="Disordered" evidence="16">
    <location>
        <begin position="720"/>
        <end position="786"/>
    </location>
</feature>
<keyword evidence="14" id="KW-0234">DNA repair</keyword>
<evidence type="ECO:0000256" key="6">
    <source>
        <dbReference type="ARBA" id="ARBA00022454"/>
    </source>
</evidence>
<gene>
    <name evidence="18" type="primary">DEF1</name>
    <name evidence="18" type="ORF">SLS53_004911</name>
</gene>
<keyword evidence="7" id="KW-0963">Cytoplasm</keyword>
<feature type="compositionally biased region" description="Polar residues" evidence="16">
    <location>
        <begin position="382"/>
        <end position="407"/>
    </location>
</feature>
<keyword evidence="11" id="KW-0832">Ubl conjugation</keyword>
<keyword evidence="8" id="KW-0597">Phosphoprotein</keyword>
<feature type="compositionally biased region" description="Pro residues" evidence="16">
    <location>
        <begin position="273"/>
        <end position="304"/>
    </location>
</feature>
<evidence type="ECO:0000256" key="1">
    <source>
        <dbReference type="ARBA" id="ARBA00004123"/>
    </source>
</evidence>
<accession>A0AAN9U732</accession>
<dbReference type="GO" id="GO:0006281">
    <property type="term" value="P:DNA repair"/>
    <property type="evidence" value="ECO:0007669"/>
    <property type="project" value="UniProtKB-KW"/>
</dbReference>
<sequence length="1035" mass="107014">MSDVQTRPTASRGRGAPRGGRGGFSSRGGRNASRSAAATNGDAKHDSESNALPSLEDQGEIGDLNKQYGTKVSLIKEMFPDWTEVDILYALKETDGDETTTIERMAEGTISQWGEVSKQKKDKSKSKSKDTFTTTTGADAPATNARSATRGGRPEGGRGRGRATERGGRGAARARPSQATTNGPAKETQPLSVPTEESSAWDTTKNADDGGWSAAAANAAPWDANATATDAPSAAPSSAPAKPAAPEPAKSTVIPQGTAKTWASMLRQSTVPKPAPQPPKETPAPKPEPAVEPLPAPTEQPVPEPEPEPEPVAAETPAESQQEQTPAENPPTVVLPEVALPPSKDQLTETNLEQVVDESHPQVTETAASEAADSWDPRAAQASATATPISASQAQHQAPKASSNSGFAATANRATDRTPVPRAPSHTQRRFLNQEEAVRMPQAASQQLERTTLQFGAFNLNESEDDIDGDREEPETRAQPPADSPVTQPRASLPPAPPAAAPEAFPAQKPQVALPPTTGPSGTAFPTSHEAARAAFGDFQSYDTNANPAAPAPPTAPAAQQQPTPQGTLPDLVSLDPSIQQIGRSPLTSPPQPAPAAQPQAQPAAQQFSRFGQQTAQEQTAFPPKPFDSYNQGTPTAPQSQFEGFPSQQQSQPQSQQPGGAYSSAADQYSSFYTADQQNRPPYNYYAQNYGQQQQQQTSQAQPDSGLAARAGFAGYGASQADLASQYPQSANQTRFGTAVAQDPSSGNTTPNPTAQGQPQPGQAHPQAHAGQQQQQQQQHGSHFYNQPYGGYGQYYSNYMNQYGGYGQGGFGPYGKGAGLYGQPHHYGISQQTPFDHTSSPAAGYPQASLHRADSGVGSGLGDYGRAGSAQSGAQPALGSGGFGGIDSFGRATSYGQAGQSFNAPSTQPGGAASSSEDLKPFGDAKAASGPSPSLVGARPGSATNTGPSQAGLPPPQSAQQGIGYGGYPSHLQGAHGLHGAQTGATGYGIGAGSAQAHQNSPYSGYGGFGAGNSYYGSAPRHGGWGANYGGGSNF</sequence>
<feature type="region of interest" description="Disordered" evidence="16">
    <location>
        <begin position="1"/>
        <end position="65"/>
    </location>
</feature>
<feature type="region of interest" description="Disordered" evidence="16">
    <location>
        <begin position="896"/>
        <end position="979"/>
    </location>
</feature>
<dbReference type="PANTHER" id="PTHR16308">
    <property type="entry name" value="UBIQUITIN ASSOCIATED PROTEIN 2-LIKE/LINGERER"/>
    <property type="match status" value="1"/>
</dbReference>
<feature type="compositionally biased region" description="Basic and acidic residues" evidence="16">
    <location>
        <begin position="152"/>
        <end position="168"/>
    </location>
</feature>
<evidence type="ECO:0000256" key="9">
    <source>
        <dbReference type="ARBA" id="ARBA00022763"/>
    </source>
</evidence>
<evidence type="ECO:0000256" key="8">
    <source>
        <dbReference type="ARBA" id="ARBA00022553"/>
    </source>
</evidence>
<keyword evidence="6" id="KW-0158">Chromosome</keyword>
<dbReference type="GO" id="GO:0005737">
    <property type="term" value="C:cytoplasm"/>
    <property type="evidence" value="ECO:0007669"/>
    <property type="project" value="UniProtKB-SubCell"/>
</dbReference>
<evidence type="ECO:0000256" key="3">
    <source>
        <dbReference type="ARBA" id="ARBA00004574"/>
    </source>
</evidence>
<dbReference type="InterPro" id="IPR041803">
    <property type="entry name" value="DEF1_CUE"/>
</dbReference>
<feature type="compositionally biased region" description="Polar residues" evidence="16">
    <location>
        <begin position="177"/>
        <end position="204"/>
    </location>
</feature>
<name>A0AAN9U732_9PEZI</name>
<feature type="compositionally biased region" description="Low complexity" evidence="16">
    <location>
        <begin position="27"/>
        <end position="41"/>
    </location>
</feature>
<keyword evidence="13" id="KW-0238">DNA-binding</keyword>
<dbReference type="Proteomes" id="UP001320245">
    <property type="component" value="Unassembled WGS sequence"/>
</dbReference>
<keyword evidence="15" id="KW-0539">Nucleus</keyword>
<keyword evidence="12" id="KW-0779">Telomere</keyword>
<evidence type="ECO:0000256" key="11">
    <source>
        <dbReference type="ARBA" id="ARBA00022843"/>
    </source>
</evidence>
<dbReference type="PROSITE" id="PS51140">
    <property type="entry name" value="CUE"/>
    <property type="match status" value="1"/>
</dbReference>
<dbReference type="Pfam" id="PF02845">
    <property type="entry name" value="CUE"/>
    <property type="match status" value="1"/>
</dbReference>
<keyword evidence="10" id="KW-0833">Ubl conjugation pathway</keyword>
<dbReference type="InterPro" id="IPR003892">
    <property type="entry name" value="CUE"/>
</dbReference>
<feature type="domain" description="CUE" evidence="17">
    <location>
        <begin position="67"/>
        <end position="110"/>
    </location>
</feature>
<dbReference type="EMBL" id="JAJSPL020000017">
    <property type="protein sequence ID" value="KAK7741844.1"/>
    <property type="molecule type" value="Genomic_DNA"/>
</dbReference>
<evidence type="ECO:0000256" key="16">
    <source>
        <dbReference type="SAM" id="MobiDB-lite"/>
    </source>
</evidence>
<feature type="compositionally biased region" description="Gly residues" evidence="16">
    <location>
        <begin position="16"/>
        <end position="26"/>
    </location>
</feature>
<feature type="compositionally biased region" description="Polar residues" evidence="16">
    <location>
        <begin position="577"/>
        <end position="587"/>
    </location>
</feature>
<dbReference type="InterPro" id="IPR009060">
    <property type="entry name" value="UBA-like_sf"/>
</dbReference>
<feature type="compositionally biased region" description="Polar residues" evidence="16">
    <location>
        <begin position="253"/>
        <end position="269"/>
    </location>
</feature>
<dbReference type="AlphaFoldDB" id="A0AAN9U732"/>
<evidence type="ECO:0000259" key="17">
    <source>
        <dbReference type="PROSITE" id="PS51140"/>
    </source>
</evidence>
<organism evidence="18 19">
    <name type="scientific">Cytospora paraplurivora</name>
    <dbReference type="NCBI Taxonomy" id="2898453"/>
    <lineage>
        <taxon>Eukaryota</taxon>
        <taxon>Fungi</taxon>
        <taxon>Dikarya</taxon>
        <taxon>Ascomycota</taxon>
        <taxon>Pezizomycotina</taxon>
        <taxon>Sordariomycetes</taxon>
        <taxon>Sordariomycetidae</taxon>
        <taxon>Diaporthales</taxon>
        <taxon>Cytosporaceae</taxon>
        <taxon>Cytospora</taxon>
    </lineage>
</organism>
<dbReference type="CDD" id="cd14368">
    <property type="entry name" value="CUE_DEF1_like"/>
    <property type="match status" value="1"/>
</dbReference>
<feature type="compositionally biased region" description="Polar residues" evidence="16">
    <location>
        <begin position="443"/>
        <end position="454"/>
    </location>
</feature>
<comment type="subcellular location">
    <subcellularLocation>
        <location evidence="3">Chromosome</location>
        <location evidence="3">Telomere</location>
    </subcellularLocation>
    <subcellularLocation>
        <location evidence="2">Cytoplasm</location>
    </subcellularLocation>
    <subcellularLocation>
        <location evidence="1">Nucleus</location>
    </subcellularLocation>
</comment>
<comment type="similarity">
    <text evidence="4">Belongs to the DEF1 family.</text>
</comment>
<evidence type="ECO:0000256" key="10">
    <source>
        <dbReference type="ARBA" id="ARBA00022786"/>
    </source>
</evidence>
<feature type="compositionally biased region" description="Low complexity" evidence="16">
    <location>
        <begin position="638"/>
        <end position="660"/>
    </location>
</feature>
<dbReference type="GO" id="GO:0003677">
    <property type="term" value="F:DNA binding"/>
    <property type="evidence" value="ECO:0007669"/>
    <property type="project" value="UniProtKB-KW"/>
</dbReference>
<dbReference type="SUPFAM" id="SSF46934">
    <property type="entry name" value="UBA-like"/>
    <property type="match status" value="1"/>
</dbReference>
<feature type="compositionally biased region" description="Polar residues" evidence="16">
    <location>
        <begin position="608"/>
        <end position="620"/>
    </location>
</feature>
<dbReference type="GO" id="GO:0043130">
    <property type="term" value="F:ubiquitin binding"/>
    <property type="evidence" value="ECO:0007669"/>
    <property type="project" value="InterPro"/>
</dbReference>
<evidence type="ECO:0000256" key="5">
    <source>
        <dbReference type="ARBA" id="ARBA00020536"/>
    </source>
</evidence>
<keyword evidence="9" id="KW-0227">DNA damage</keyword>
<dbReference type="InterPro" id="IPR051833">
    <property type="entry name" value="TC-DDR_regulator"/>
</dbReference>
<feature type="compositionally biased region" description="Low complexity" evidence="16">
    <location>
        <begin position="683"/>
        <end position="702"/>
    </location>
</feature>
<evidence type="ECO:0000256" key="14">
    <source>
        <dbReference type="ARBA" id="ARBA00023204"/>
    </source>
</evidence>
<evidence type="ECO:0000256" key="2">
    <source>
        <dbReference type="ARBA" id="ARBA00004496"/>
    </source>
</evidence>
<feature type="compositionally biased region" description="Low complexity" evidence="16">
    <location>
        <begin position="755"/>
        <end position="786"/>
    </location>
</feature>
<feature type="compositionally biased region" description="Low complexity" evidence="16">
    <location>
        <begin position="557"/>
        <end position="566"/>
    </location>
</feature>
<dbReference type="GO" id="GO:0000781">
    <property type="term" value="C:chromosome, telomeric region"/>
    <property type="evidence" value="ECO:0007669"/>
    <property type="project" value="UniProtKB-SubCell"/>
</dbReference>
<evidence type="ECO:0000256" key="4">
    <source>
        <dbReference type="ARBA" id="ARBA00005491"/>
    </source>
</evidence>
<feature type="region of interest" description="Disordered" evidence="16">
    <location>
        <begin position="96"/>
        <end position="708"/>
    </location>
</feature>
<comment type="caution">
    <text evidence="18">The sequence shown here is derived from an EMBL/GenBank/DDBJ whole genome shotgun (WGS) entry which is preliminary data.</text>
</comment>
<feature type="compositionally biased region" description="Polar residues" evidence="16">
    <location>
        <begin position="722"/>
        <end position="736"/>
    </location>
</feature>
<dbReference type="PANTHER" id="PTHR16308:SF13">
    <property type="entry name" value="PROTEIN LINGERER"/>
    <property type="match status" value="1"/>
</dbReference>
<feature type="compositionally biased region" description="Low complexity" evidence="16">
    <location>
        <begin position="597"/>
        <end position="607"/>
    </location>
</feature>
<evidence type="ECO:0000256" key="12">
    <source>
        <dbReference type="ARBA" id="ARBA00022895"/>
    </source>
</evidence>
<feature type="region of interest" description="Disordered" evidence="16">
    <location>
        <begin position="853"/>
        <end position="879"/>
    </location>
</feature>
<evidence type="ECO:0000313" key="19">
    <source>
        <dbReference type="Proteomes" id="UP001320245"/>
    </source>
</evidence>
<feature type="compositionally biased region" description="Acidic residues" evidence="16">
    <location>
        <begin position="462"/>
        <end position="473"/>
    </location>
</feature>
<proteinExistence type="inferred from homology"/>
<keyword evidence="19" id="KW-1185">Reference proteome</keyword>
<dbReference type="GO" id="GO:0005634">
    <property type="term" value="C:nucleus"/>
    <property type="evidence" value="ECO:0007669"/>
    <property type="project" value="UniProtKB-SubCell"/>
</dbReference>
<evidence type="ECO:0000256" key="7">
    <source>
        <dbReference type="ARBA" id="ARBA00022490"/>
    </source>
</evidence>
<reference evidence="18 19" key="1">
    <citation type="journal article" date="2023" name="PLoS ONE">
        <title>Cytospora paraplurivora sp. nov. isolated from orchards with fruit tree decline syndrome in Ontario, Canada.</title>
        <authorList>
            <person name="Ilyukhin E."/>
            <person name="Nguyen H.D.T."/>
            <person name="Castle A.J."/>
            <person name="Ellouze W."/>
        </authorList>
    </citation>
    <scope>NUCLEOTIDE SEQUENCE [LARGE SCALE GENOMIC DNA]</scope>
    <source>
        <strain evidence="18 19">FDS-564</strain>
    </source>
</reference>
<evidence type="ECO:0000313" key="18">
    <source>
        <dbReference type="EMBL" id="KAK7741844.1"/>
    </source>
</evidence>
<feature type="compositionally biased region" description="Low complexity" evidence="16">
    <location>
        <begin position="209"/>
        <end position="251"/>
    </location>
</feature>
<evidence type="ECO:0000256" key="15">
    <source>
        <dbReference type="ARBA" id="ARBA00023242"/>
    </source>
</evidence>
<feature type="compositionally biased region" description="Polar residues" evidence="16">
    <location>
        <begin position="896"/>
        <end position="916"/>
    </location>
</feature>
<feature type="compositionally biased region" description="Polar residues" evidence="16">
    <location>
        <begin position="665"/>
        <end position="681"/>
    </location>
</feature>
<feature type="compositionally biased region" description="Polar residues" evidence="16">
    <location>
        <begin position="743"/>
        <end position="754"/>
    </location>
</feature>
<evidence type="ECO:0000256" key="13">
    <source>
        <dbReference type="ARBA" id="ARBA00023125"/>
    </source>
</evidence>